<name>A0ACD6A0Y2_AVESA</name>
<organism evidence="1 2">
    <name type="scientific">Avena sativa</name>
    <name type="common">Oat</name>
    <dbReference type="NCBI Taxonomy" id="4498"/>
    <lineage>
        <taxon>Eukaryota</taxon>
        <taxon>Viridiplantae</taxon>
        <taxon>Streptophyta</taxon>
        <taxon>Embryophyta</taxon>
        <taxon>Tracheophyta</taxon>
        <taxon>Spermatophyta</taxon>
        <taxon>Magnoliopsida</taxon>
        <taxon>Liliopsida</taxon>
        <taxon>Poales</taxon>
        <taxon>Poaceae</taxon>
        <taxon>BOP clade</taxon>
        <taxon>Pooideae</taxon>
        <taxon>Poodae</taxon>
        <taxon>Poeae</taxon>
        <taxon>Poeae Chloroplast Group 1 (Aveneae type)</taxon>
        <taxon>Aveninae</taxon>
        <taxon>Avena</taxon>
    </lineage>
</organism>
<reference evidence="1" key="1">
    <citation type="submission" date="2021-05" db="EMBL/GenBank/DDBJ databases">
        <authorList>
            <person name="Scholz U."/>
            <person name="Mascher M."/>
            <person name="Fiebig A."/>
        </authorList>
    </citation>
    <scope>NUCLEOTIDE SEQUENCE [LARGE SCALE GENOMIC DNA]</scope>
</reference>
<sequence length="614" mass="68078">MDESAKELLKHITGLIDASAVKVTSQLSLRSEAVEKSMESLSNDFNAWRPRLEARVDEIQSAVVALQQQASFKQPIGAATVPVGGDPAVAHLADAHGLGMPPLVAKRPPTLDLGQGLGESTFHRGAAFGTTVPAPTPVTGMPNFQTPRHLRSPCSDSENSMGQMLAHVGQANLSLQFPVFDGDNPQMWQTLAEQYFAMFSIHESYWVSISVLNFVGSSKSWLHSVRKKLASLDWSSFCTLICTRFGRDRHQMLIRQFYTLKQTDTVGDYIERFEHIMNNLLAYSDTIHPLYFLTRFIEGLRYEIRAVVMVQRPPDLDSACALALLQEEVTNSVKTASHRFQDTTHKGRPLPLPLPPLGRDVFQNITNTVRDHRQQPHSKESNDYSSKLQTLRDYRRARGLCFKCGEKWGREHTCPATIQLHIVEELLEFMGADALGLQEDTGPTVQTSESLCVVSLQALSDHLPSSDNSPSVLQLRGWVQGHSVTMLVDSGSTTSFINSKMRSVLKQVSSIVNPVQVKVADNRTLSCTEEIVNCSWSAQGHKFATNFKLLQLGAFDVIIGQDWLYKHSPMSVDWPTKRLRIMDAGLPVFLQGIGAEASVSHNQCGAVGWVTEKG</sequence>
<evidence type="ECO:0000313" key="2">
    <source>
        <dbReference type="Proteomes" id="UP001732700"/>
    </source>
</evidence>
<protein>
    <submittedName>
        <fullName evidence="1">Uncharacterized protein</fullName>
    </submittedName>
</protein>
<proteinExistence type="predicted"/>
<evidence type="ECO:0000313" key="1">
    <source>
        <dbReference type="EnsemblPlants" id="AVESA.00010b.r2.7CG0660490.1.CDS.1"/>
    </source>
</evidence>
<accession>A0ACD6A0Y2</accession>
<reference evidence="1" key="2">
    <citation type="submission" date="2025-09" db="UniProtKB">
        <authorList>
            <consortium name="EnsemblPlants"/>
        </authorList>
    </citation>
    <scope>IDENTIFICATION</scope>
</reference>
<keyword evidence="2" id="KW-1185">Reference proteome</keyword>
<dbReference type="Proteomes" id="UP001732700">
    <property type="component" value="Chromosome 7C"/>
</dbReference>
<dbReference type="EnsemblPlants" id="AVESA.00010b.r2.7CG0660490.1">
    <property type="protein sequence ID" value="AVESA.00010b.r2.7CG0660490.1.CDS.1"/>
    <property type="gene ID" value="AVESA.00010b.r2.7CG0660490"/>
</dbReference>